<dbReference type="EMBL" id="CP003588">
    <property type="protein sequence ID" value="AFK70285.1"/>
    <property type="molecule type" value="Genomic_DNA"/>
</dbReference>
<dbReference type="Proteomes" id="UP000005268">
    <property type="component" value="Chromosome"/>
</dbReference>
<evidence type="ECO:0000313" key="2">
    <source>
        <dbReference type="EMBL" id="AFK70285.1"/>
    </source>
</evidence>
<proteinExistence type="predicted"/>
<dbReference type="AlphaFoldDB" id="I3UXR4"/>
<feature type="transmembrane region" description="Helical" evidence="1">
    <location>
        <begin position="65"/>
        <end position="86"/>
    </location>
</feature>
<sequence length="92" mass="10435">MPSNCKLIIEDRKTHAGLGLTGKVFRFRTISLMLTFPKAYARKGLIDAKEANQLPSHTKKLLSRLVIVCIALFLALLLFRAFLYVADHYQTL</sequence>
<name>I3UXR4_PSEPU</name>
<protein>
    <submittedName>
        <fullName evidence="2">Uncharacterized protein</fullName>
    </submittedName>
</protein>
<reference evidence="2 3" key="1">
    <citation type="journal article" date="2012" name="J. Bacteriol.">
        <title>Complete Genome Sequence of the Naphthalene-Degrading Pseudomonas putida Strain ND6.</title>
        <authorList>
            <person name="Li S."/>
            <person name="Zhao H."/>
            <person name="Li Y."/>
            <person name="Niu S."/>
            <person name="Cai B."/>
        </authorList>
    </citation>
    <scope>NUCLEOTIDE SEQUENCE [LARGE SCALE GENOMIC DNA]</scope>
    <source>
        <strain evidence="2 3">ND6</strain>
    </source>
</reference>
<gene>
    <name evidence="2" type="ORF">YSA_06521</name>
</gene>
<keyword evidence="1" id="KW-0472">Membrane</keyword>
<keyword evidence="1" id="KW-1133">Transmembrane helix</keyword>
<accession>I3UXR4</accession>
<organism evidence="2 3">
    <name type="scientific">Pseudomonas putida ND6</name>
    <dbReference type="NCBI Taxonomy" id="231023"/>
    <lineage>
        <taxon>Bacteria</taxon>
        <taxon>Pseudomonadati</taxon>
        <taxon>Pseudomonadota</taxon>
        <taxon>Gammaproteobacteria</taxon>
        <taxon>Pseudomonadales</taxon>
        <taxon>Pseudomonadaceae</taxon>
        <taxon>Pseudomonas</taxon>
    </lineage>
</organism>
<evidence type="ECO:0000313" key="3">
    <source>
        <dbReference type="Proteomes" id="UP000005268"/>
    </source>
</evidence>
<evidence type="ECO:0000256" key="1">
    <source>
        <dbReference type="SAM" id="Phobius"/>
    </source>
</evidence>
<dbReference type="HOGENOM" id="CLU_2410976_0_0_6"/>
<keyword evidence="1" id="KW-0812">Transmembrane</keyword>
<dbReference type="KEGG" id="ppi:YSA_06521"/>